<evidence type="ECO:0000313" key="2">
    <source>
        <dbReference type="EMBL" id="KAF4752967.1"/>
    </source>
</evidence>
<feature type="non-terminal residue" evidence="2">
    <location>
        <position position="1"/>
    </location>
</feature>
<evidence type="ECO:0000313" key="3">
    <source>
        <dbReference type="Proteomes" id="UP000574390"/>
    </source>
</evidence>
<protein>
    <submittedName>
        <fullName evidence="2">Uncharacterized protein</fullName>
    </submittedName>
</protein>
<proteinExistence type="predicted"/>
<comment type="caution">
    <text evidence="2">The sequence shown here is derived from an EMBL/GenBank/DDBJ whole genome shotgun (WGS) entry which is preliminary data.</text>
</comment>
<gene>
    <name evidence="2" type="ORF">FOZ62_014003</name>
</gene>
<dbReference type="EMBL" id="JABANM010002195">
    <property type="protein sequence ID" value="KAF4752967.1"/>
    <property type="molecule type" value="Genomic_DNA"/>
</dbReference>
<accession>A0A7J6U8A0</accession>
<feature type="compositionally biased region" description="Polar residues" evidence="1">
    <location>
        <begin position="13"/>
        <end position="30"/>
    </location>
</feature>
<feature type="region of interest" description="Disordered" evidence="1">
    <location>
        <begin position="1"/>
        <end position="64"/>
    </location>
</feature>
<feature type="non-terminal residue" evidence="2">
    <location>
        <position position="267"/>
    </location>
</feature>
<reference evidence="2 3" key="1">
    <citation type="submission" date="2020-04" db="EMBL/GenBank/DDBJ databases">
        <title>Perkinsus olseni comparative genomics.</title>
        <authorList>
            <person name="Bogema D.R."/>
        </authorList>
    </citation>
    <scope>NUCLEOTIDE SEQUENCE [LARGE SCALE GENOMIC DNA]</scope>
    <source>
        <strain evidence="2">ATCC PRA-205</strain>
    </source>
</reference>
<organism evidence="2 3">
    <name type="scientific">Perkinsus olseni</name>
    <name type="common">Perkinsus atlanticus</name>
    <dbReference type="NCBI Taxonomy" id="32597"/>
    <lineage>
        <taxon>Eukaryota</taxon>
        <taxon>Sar</taxon>
        <taxon>Alveolata</taxon>
        <taxon>Perkinsozoa</taxon>
        <taxon>Perkinsea</taxon>
        <taxon>Perkinsida</taxon>
        <taxon>Perkinsidae</taxon>
        <taxon>Perkinsus</taxon>
    </lineage>
</organism>
<dbReference type="Proteomes" id="UP000574390">
    <property type="component" value="Unassembled WGS sequence"/>
</dbReference>
<evidence type="ECO:0000256" key="1">
    <source>
        <dbReference type="SAM" id="MobiDB-lite"/>
    </source>
</evidence>
<dbReference type="AlphaFoldDB" id="A0A7J6U8A0"/>
<sequence length="267" mass="29247">LDAYREARKAVTINDTTSVQGSPGASNSAASERDRTTPSPEPASFSRQQELPPKPTASPTPGTVEEDSEDVLILILLLLNVVRLPQLRRLFMTQYHCQRGLLEAYRTAKTPGCLYTLLKDALHLYPDPRVMIVRGGRRDSWTTPTGMILTRVTTSIGTVALLKTWYVEVIRTIETAAQPTDVVTSPVAAYRMSSLARTTTTRNMSLAPAMTTLGAEAGMTSMLTTTTRETGTPMREAAALALSHGVSFAKLRVMTMLISYDYPHIGW</sequence>
<name>A0A7J6U8A0_PEROL</name>